<proteinExistence type="predicted"/>
<keyword evidence="2" id="KW-1185">Reference proteome</keyword>
<evidence type="ECO:0000313" key="2">
    <source>
        <dbReference type="Proteomes" id="UP000186817"/>
    </source>
</evidence>
<protein>
    <submittedName>
        <fullName evidence="1">Uncharacterized protein</fullName>
    </submittedName>
</protein>
<evidence type="ECO:0000313" key="1">
    <source>
        <dbReference type="EMBL" id="OLP74773.1"/>
    </source>
</evidence>
<organism evidence="1 2">
    <name type="scientific">Symbiodinium microadriaticum</name>
    <name type="common">Dinoflagellate</name>
    <name type="synonym">Zooxanthella microadriatica</name>
    <dbReference type="NCBI Taxonomy" id="2951"/>
    <lineage>
        <taxon>Eukaryota</taxon>
        <taxon>Sar</taxon>
        <taxon>Alveolata</taxon>
        <taxon>Dinophyceae</taxon>
        <taxon>Suessiales</taxon>
        <taxon>Symbiodiniaceae</taxon>
        <taxon>Symbiodinium</taxon>
    </lineage>
</organism>
<sequence>MRGCDSKFVSRSGGSTLSTADVASLLSLAPSAVPAATAYPTGNWLDPERLAELQQLAERLATESGRRGGVLASWAAASVLLSAMEVAENVTVQ</sequence>
<reference evidence="1 2" key="1">
    <citation type="submission" date="2016-02" db="EMBL/GenBank/DDBJ databases">
        <title>Genome analysis of coral dinoflagellate symbionts highlights evolutionary adaptations to a symbiotic lifestyle.</title>
        <authorList>
            <person name="Aranda M."/>
            <person name="Li Y."/>
            <person name="Liew Y.J."/>
            <person name="Baumgarten S."/>
            <person name="Simakov O."/>
            <person name="Wilson M."/>
            <person name="Piel J."/>
            <person name="Ashoor H."/>
            <person name="Bougouffa S."/>
            <person name="Bajic V.B."/>
            <person name="Ryu T."/>
            <person name="Ravasi T."/>
            <person name="Bayer T."/>
            <person name="Micklem G."/>
            <person name="Kim H."/>
            <person name="Bhak J."/>
            <person name="Lajeunesse T.C."/>
            <person name="Voolstra C.R."/>
        </authorList>
    </citation>
    <scope>NUCLEOTIDE SEQUENCE [LARGE SCALE GENOMIC DNA]</scope>
    <source>
        <strain evidence="1 2">CCMP2467</strain>
    </source>
</reference>
<comment type="caution">
    <text evidence="1">The sequence shown here is derived from an EMBL/GenBank/DDBJ whole genome shotgun (WGS) entry which is preliminary data.</text>
</comment>
<name>A0A1Q9BVN1_SYMMI</name>
<gene>
    <name evidence="1" type="ORF">AK812_SmicGene45593</name>
</gene>
<dbReference type="EMBL" id="LSRX01003227">
    <property type="protein sequence ID" value="OLP74773.1"/>
    <property type="molecule type" value="Genomic_DNA"/>
</dbReference>
<dbReference type="AlphaFoldDB" id="A0A1Q9BVN1"/>
<accession>A0A1Q9BVN1</accession>
<feature type="non-terminal residue" evidence="1">
    <location>
        <position position="93"/>
    </location>
</feature>
<dbReference type="Proteomes" id="UP000186817">
    <property type="component" value="Unassembled WGS sequence"/>
</dbReference>